<dbReference type="Proteomes" id="UP001076655">
    <property type="component" value="Unassembled WGS sequence"/>
</dbReference>
<reference evidence="1" key="1">
    <citation type="submission" date="2022-08" db="EMBL/GenBank/DDBJ databases">
        <authorList>
            <person name="Dale J.L."/>
        </authorList>
    </citation>
    <scope>NUCLEOTIDE SEQUENCE</scope>
    <source>
        <strain evidence="1">2022EL-00758</strain>
    </source>
</reference>
<sequence>MKKIGLAVIIVLSAGCADENIYPAYTPDSLKMHAQAAINRDFQTGDIADLTISNIKENPPSVTGKRNIVFSVSSAATNRVYHCIRSDYSVRRFGTRDLNPESPGHMVCELQKKS</sequence>
<evidence type="ECO:0000313" key="1">
    <source>
        <dbReference type="EMBL" id="MCY0790231.1"/>
    </source>
</evidence>
<evidence type="ECO:0008006" key="3">
    <source>
        <dbReference type="Google" id="ProtNLM"/>
    </source>
</evidence>
<dbReference type="EMBL" id="JAPNMI010000005">
    <property type="protein sequence ID" value="MCY0790231.1"/>
    <property type="molecule type" value="Genomic_DNA"/>
</dbReference>
<gene>
    <name evidence="1" type="ORF">N0392_11125</name>
</gene>
<organism evidence="1 2">
    <name type="scientific">Morganella morganii</name>
    <name type="common">Proteus morganii</name>
    <dbReference type="NCBI Taxonomy" id="582"/>
    <lineage>
        <taxon>Bacteria</taxon>
        <taxon>Pseudomonadati</taxon>
        <taxon>Pseudomonadota</taxon>
        <taxon>Gammaproteobacteria</taxon>
        <taxon>Enterobacterales</taxon>
        <taxon>Morganellaceae</taxon>
        <taxon>Morganella</taxon>
    </lineage>
</organism>
<comment type="caution">
    <text evidence="1">The sequence shown here is derived from an EMBL/GenBank/DDBJ whole genome shotgun (WGS) entry which is preliminary data.</text>
</comment>
<name>A0A9Q4CRF5_MORMO</name>
<proteinExistence type="predicted"/>
<accession>A0A9Q4CRF5</accession>
<evidence type="ECO:0000313" key="2">
    <source>
        <dbReference type="Proteomes" id="UP001076655"/>
    </source>
</evidence>
<dbReference type="RefSeq" id="WP_230657377.1">
    <property type="nucleotide sequence ID" value="NZ_CP135144.1"/>
</dbReference>
<dbReference type="PROSITE" id="PS51257">
    <property type="entry name" value="PROKAR_LIPOPROTEIN"/>
    <property type="match status" value="1"/>
</dbReference>
<dbReference type="AlphaFoldDB" id="A0A9Q4CRF5"/>
<protein>
    <recommendedName>
        <fullName evidence="3">Lipoprotein</fullName>
    </recommendedName>
</protein>